<dbReference type="Gene3D" id="1.10.3720.10">
    <property type="entry name" value="MetI-like"/>
    <property type="match status" value="1"/>
</dbReference>
<keyword evidence="2 7" id="KW-0813">Transport</keyword>
<dbReference type="InterPro" id="IPR045621">
    <property type="entry name" value="BPD_transp_1_N"/>
</dbReference>
<dbReference type="SUPFAM" id="SSF161098">
    <property type="entry name" value="MetI-like"/>
    <property type="match status" value="1"/>
</dbReference>
<feature type="domain" description="ABC transmembrane type-1" evidence="8">
    <location>
        <begin position="95"/>
        <end position="325"/>
    </location>
</feature>
<dbReference type="PANTHER" id="PTHR43163:SF6">
    <property type="entry name" value="DIPEPTIDE TRANSPORT SYSTEM PERMEASE PROTEIN DPPB-RELATED"/>
    <property type="match status" value="1"/>
</dbReference>
<feature type="transmembrane region" description="Helical" evidence="7">
    <location>
        <begin position="101"/>
        <end position="122"/>
    </location>
</feature>
<feature type="transmembrane region" description="Helical" evidence="7">
    <location>
        <begin position="134"/>
        <end position="155"/>
    </location>
</feature>
<protein>
    <submittedName>
        <fullName evidence="9">D-ala-D-ala transporter subunit membrane component of ABC superfamily</fullName>
    </submittedName>
</protein>
<keyword evidence="6 7" id="KW-0472">Membrane</keyword>
<dbReference type="InterPro" id="IPR035906">
    <property type="entry name" value="MetI-like_sf"/>
</dbReference>
<dbReference type="Pfam" id="PF19300">
    <property type="entry name" value="BPD_transp_1_N"/>
    <property type="match status" value="1"/>
</dbReference>
<evidence type="ECO:0000256" key="2">
    <source>
        <dbReference type="ARBA" id="ARBA00022448"/>
    </source>
</evidence>
<comment type="subcellular location">
    <subcellularLocation>
        <location evidence="1 7">Cell membrane</location>
        <topology evidence="1 7">Multi-pass membrane protein</topology>
    </subcellularLocation>
</comment>
<accession>A0A212JI49</accession>
<feature type="transmembrane region" description="Helical" evidence="7">
    <location>
        <begin position="302"/>
        <end position="328"/>
    </location>
</feature>
<dbReference type="Pfam" id="PF00528">
    <property type="entry name" value="BPD_transp_1"/>
    <property type="match status" value="1"/>
</dbReference>
<keyword evidence="4 7" id="KW-0812">Transmembrane</keyword>
<proteinExistence type="inferred from homology"/>
<dbReference type="AlphaFoldDB" id="A0A212JI49"/>
<comment type="similarity">
    <text evidence="7">Belongs to the binding-protein-dependent transport system permease family.</text>
</comment>
<feature type="transmembrane region" description="Helical" evidence="7">
    <location>
        <begin position="198"/>
        <end position="220"/>
    </location>
</feature>
<reference evidence="9" key="1">
    <citation type="submission" date="2016-04" db="EMBL/GenBank/DDBJ databases">
        <authorList>
            <person name="Evans L.H."/>
            <person name="Alamgir A."/>
            <person name="Owens N."/>
            <person name="Weber N.D."/>
            <person name="Virtaneva K."/>
            <person name="Barbian K."/>
            <person name="Babar A."/>
            <person name="Rosenke K."/>
        </authorList>
    </citation>
    <scope>NUCLEOTIDE SEQUENCE</scope>
    <source>
        <strain evidence="9">86</strain>
    </source>
</reference>
<evidence type="ECO:0000256" key="3">
    <source>
        <dbReference type="ARBA" id="ARBA00022475"/>
    </source>
</evidence>
<evidence type="ECO:0000256" key="5">
    <source>
        <dbReference type="ARBA" id="ARBA00022989"/>
    </source>
</evidence>
<dbReference type="InterPro" id="IPR000515">
    <property type="entry name" value="MetI-like"/>
</dbReference>
<evidence type="ECO:0000256" key="6">
    <source>
        <dbReference type="ARBA" id="ARBA00023136"/>
    </source>
</evidence>
<organism evidence="9">
    <name type="scientific">uncultured Alphaproteobacteria bacterium</name>
    <dbReference type="NCBI Taxonomy" id="91750"/>
    <lineage>
        <taxon>Bacteria</taxon>
        <taxon>Pseudomonadati</taxon>
        <taxon>Pseudomonadota</taxon>
        <taxon>Alphaproteobacteria</taxon>
        <taxon>environmental samples</taxon>
    </lineage>
</organism>
<evidence type="ECO:0000313" key="9">
    <source>
        <dbReference type="EMBL" id="SBV99094.1"/>
    </source>
</evidence>
<feature type="transmembrane region" description="Helical" evidence="7">
    <location>
        <begin position="261"/>
        <end position="282"/>
    </location>
</feature>
<dbReference type="GO" id="GO:0005886">
    <property type="term" value="C:plasma membrane"/>
    <property type="evidence" value="ECO:0007669"/>
    <property type="project" value="UniProtKB-SubCell"/>
</dbReference>
<dbReference type="PROSITE" id="PS50928">
    <property type="entry name" value="ABC_TM1"/>
    <property type="match status" value="1"/>
</dbReference>
<keyword evidence="3" id="KW-1003">Cell membrane</keyword>
<dbReference type="CDD" id="cd06261">
    <property type="entry name" value="TM_PBP2"/>
    <property type="match status" value="1"/>
</dbReference>
<evidence type="ECO:0000256" key="4">
    <source>
        <dbReference type="ARBA" id="ARBA00022692"/>
    </source>
</evidence>
<dbReference type="GO" id="GO:0071916">
    <property type="term" value="F:dipeptide transmembrane transporter activity"/>
    <property type="evidence" value="ECO:0007669"/>
    <property type="project" value="TreeGrafter"/>
</dbReference>
<dbReference type="PANTHER" id="PTHR43163">
    <property type="entry name" value="DIPEPTIDE TRANSPORT SYSTEM PERMEASE PROTEIN DPPB-RELATED"/>
    <property type="match status" value="1"/>
</dbReference>
<evidence type="ECO:0000256" key="1">
    <source>
        <dbReference type="ARBA" id="ARBA00004651"/>
    </source>
</evidence>
<name>A0A212JI49_9PROT</name>
<evidence type="ECO:0000256" key="7">
    <source>
        <dbReference type="RuleBase" id="RU363032"/>
    </source>
</evidence>
<sequence length="336" mass="36492">MLRFFARRVALMVAMLLMLLALTFVISHIAPGDPAALAAGPDASREMIAQLRERMGLDRPLYEQFFRYVAGILHGDLGRSIHTGKAVADDLARYFPASLELVLVSIAIAIVIGIPLGVASAFVQNSWIDHAIRIFSTSGVGLPMFWLGLLLQQWLSLGWDAFPLGGRLDILTDPPPAITGFYGLDALLSGQFAVIPDVFSHIALPAITLCFPALASIIRVNRAEMLETLRQDYVVSARAQGISTVRVVGVYALKNAMLPTLAMIGLRFGWMLGGTVLVETVFDWPGIGLYAVQAAVSSDFEPIMAVTVLVGFSFMVVNFVMDLLYAAIDPRIRVSL</sequence>
<dbReference type="EMBL" id="FLUO01000001">
    <property type="protein sequence ID" value="SBV99094.1"/>
    <property type="molecule type" value="Genomic_DNA"/>
</dbReference>
<evidence type="ECO:0000259" key="8">
    <source>
        <dbReference type="PROSITE" id="PS50928"/>
    </source>
</evidence>
<keyword evidence="5 7" id="KW-1133">Transmembrane helix</keyword>
<gene>
    <name evidence="9" type="primary">ddpB</name>
    <name evidence="9" type="ORF">KL86APRO_11103</name>
</gene>